<evidence type="ECO:0000256" key="3">
    <source>
        <dbReference type="ARBA" id="ARBA00023065"/>
    </source>
</evidence>
<dbReference type="RefSeq" id="WP_344657914.1">
    <property type="nucleotide sequence ID" value="NZ_BAAAQM010000017.1"/>
</dbReference>
<keyword evidence="7" id="KW-1185">Reference proteome</keyword>
<dbReference type="Pfam" id="PF01813">
    <property type="entry name" value="ATP-synt_D"/>
    <property type="match status" value="1"/>
</dbReference>
<gene>
    <name evidence="6" type="ORF">GCM10009838_33070</name>
</gene>
<evidence type="ECO:0000256" key="1">
    <source>
        <dbReference type="ARBA" id="ARBA00005850"/>
    </source>
</evidence>
<evidence type="ECO:0000313" key="7">
    <source>
        <dbReference type="Proteomes" id="UP001499854"/>
    </source>
</evidence>
<reference evidence="6 7" key="1">
    <citation type="journal article" date="2019" name="Int. J. Syst. Evol. Microbiol.">
        <title>The Global Catalogue of Microorganisms (GCM) 10K type strain sequencing project: providing services to taxonomists for standard genome sequencing and annotation.</title>
        <authorList>
            <consortium name="The Broad Institute Genomics Platform"/>
            <consortium name="The Broad Institute Genome Sequencing Center for Infectious Disease"/>
            <person name="Wu L."/>
            <person name="Ma J."/>
        </authorList>
    </citation>
    <scope>NUCLEOTIDE SEQUENCE [LARGE SCALE GENOMIC DNA]</scope>
    <source>
        <strain evidence="6 7">JCM 16013</strain>
    </source>
</reference>
<evidence type="ECO:0008006" key="8">
    <source>
        <dbReference type="Google" id="ProtNLM"/>
    </source>
</evidence>
<dbReference type="Proteomes" id="UP001499854">
    <property type="component" value="Unassembled WGS sequence"/>
</dbReference>
<comment type="caution">
    <text evidence="6">The sequence shown here is derived from an EMBL/GenBank/DDBJ whole genome shotgun (WGS) entry which is preliminary data.</text>
</comment>
<organism evidence="6 7">
    <name type="scientific">Catenulispora subtropica</name>
    <dbReference type="NCBI Taxonomy" id="450798"/>
    <lineage>
        <taxon>Bacteria</taxon>
        <taxon>Bacillati</taxon>
        <taxon>Actinomycetota</taxon>
        <taxon>Actinomycetes</taxon>
        <taxon>Catenulisporales</taxon>
        <taxon>Catenulisporaceae</taxon>
        <taxon>Catenulispora</taxon>
    </lineage>
</organism>
<keyword evidence="4" id="KW-0175">Coiled coil</keyword>
<keyword evidence="2" id="KW-0813">Transport</keyword>
<dbReference type="InterPro" id="IPR002699">
    <property type="entry name" value="V_ATPase_D"/>
</dbReference>
<protein>
    <recommendedName>
        <fullName evidence="8">H+transporting two-sector ATPase D subunit</fullName>
    </recommendedName>
</protein>
<name>A0ABN2RLR7_9ACTN</name>
<sequence>MTTLRIPPGRAGRLRLMHRLAVAERGADLLEQKLRALIAELADHRAALDAADREWRTLADRARAWDDRAAVLGGRRPFDAAVPPEPARVAVTWRTSMGIRFPAAAETEIPERPPDLPVPGGAALLAAEAAFREAVPAAARVAVERAAVRNLEDAVAATRRQAGALRRHWIPTLSAALAGVEAALEQTDHEDTVRRTAWAWPGPSALPGSARRTDADSEEASSHERA</sequence>
<evidence type="ECO:0000256" key="2">
    <source>
        <dbReference type="ARBA" id="ARBA00022448"/>
    </source>
</evidence>
<accession>A0ABN2RLR7</accession>
<feature type="coiled-coil region" evidence="4">
    <location>
        <begin position="20"/>
        <end position="54"/>
    </location>
</feature>
<evidence type="ECO:0000256" key="4">
    <source>
        <dbReference type="SAM" id="Coils"/>
    </source>
</evidence>
<evidence type="ECO:0000313" key="6">
    <source>
        <dbReference type="EMBL" id="GAA1971192.1"/>
    </source>
</evidence>
<feature type="region of interest" description="Disordered" evidence="5">
    <location>
        <begin position="194"/>
        <end position="226"/>
    </location>
</feature>
<dbReference type="EMBL" id="BAAAQM010000017">
    <property type="protein sequence ID" value="GAA1971192.1"/>
    <property type="molecule type" value="Genomic_DNA"/>
</dbReference>
<dbReference type="Gene3D" id="1.10.287.3240">
    <property type="match status" value="1"/>
</dbReference>
<proteinExistence type="inferred from homology"/>
<evidence type="ECO:0000256" key="5">
    <source>
        <dbReference type="SAM" id="MobiDB-lite"/>
    </source>
</evidence>
<keyword evidence="3" id="KW-0406">Ion transport</keyword>
<comment type="similarity">
    <text evidence="1">Belongs to the V-ATPase D subunit family.</text>
</comment>
<feature type="compositionally biased region" description="Basic and acidic residues" evidence="5">
    <location>
        <begin position="211"/>
        <end position="226"/>
    </location>
</feature>